<dbReference type="AlphaFoldDB" id="A0A803QHN2"/>
<reference evidence="2" key="2">
    <citation type="submission" date="2021-03" db="UniProtKB">
        <authorList>
            <consortium name="EnsemblPlants"/>
        </authorList>
    </citation>
    <scope>IDENTIFICATION</scope>
</reference>
<dbReference type="Gramene" id="evm.model.09.878">
    <property type="protein sequence ID" value="cds.evm.model.09.878"/>
    <property type="gene ID" value="evm.TU.09.878"/>
</dbReference>
<keyword evidence="3" id="KW-1185">Reference proteome</keyword>
<dbReference type="EMBL" id="UZAU01000740">
    <property type="status" value="NOT_ANNOTATED_CDS"/>
    <property type="molecule type" value="Genomic_DNA"/>
</dbReference>
<proteinExistence type="predicted"/>
<evidence type="ECO:0000313" key="2">
    <source>
        <dbReference type="EnsemblPlants" id="cds.evm.model.09.878"/>
    </source>
</evidence>
<evidence type="ECO:0000256" key="1">
    <source>
        <dbReference type="SAM" id="MobiDB-lite"/>
    </source>
</evidence>
<feature type="region of interest" description="Disordered" evidence="1">
    <location>
        <begin position="1"/>
        <end position="76"/>
    </location>
</feature>
<dbReference type="Proteomes" id="UP000596661">
    <property type="component" value="Chromosome 9"/>
</dbReference>
<accession>A0A803QHN2</accession>
<name>A0A803QHN2_CANSA</name>
<sequence>MDRKGKKRGTNSGVPTNAEVVPPKRQRKTTAHKNKSLSEPIDLEVSNTDTQEQVPPPVAPNTNAPPPETAHASTSSSLAIDTLLAAAGEAGSKFAQAYEIACWHILKALLPPDWDLINLGSPEQMLLMTTTSW</sequence>
<protein>
    <submittedName>
        <fullName evidence="2">Uncharacterized protein</fullName>
    </submittedName>
</protein>
<organism evidence="2 3">
    <name type="scientific">Cannabis sativa</name>
    <name type="common">Hemp</name>
    <name type="synonym">Marijuana</name>
    <dbReference type="NCBI Taxonomy" id="3483"/>
    <lineage>
        <taxon>Eukaryota</taxon>
        <taxon>Viridiplantae</taxon>
        <taxon>Streptophyta</taxon>
        <taxon>Embryophyta</taxon>
        <taxon>Tracheophyta</taxon>
        <taxon>Spermatophyta</taxon>
        <taxon>Magnoliopsida</taxon>
        <taxon>eudicotyledons</taxon>
        <taxon>Gunneridae</taxon>
        <taxon>Pentapetalae</taxon>
        <taxon>rosids</taxon>
        <taxon>fabids</taxon>
        <taxon>Rosales</taxon>
        <taxon>Cannabaceae</taxon>
        <taxon>Cannabis</taxon>
    </lineage>
</organism>
<feature type="compositionally biased region" description="Pro residues" evidence="1">
    <location>
        <begin position="54"/>
        <end position="68"/>
    </location>
</feature>
<evidence type="ECO:0000313" key="3">
    <source>
        <dbReference type="Proteomes" id="UP000596661"/>
    </source>
</evidence>
<reference evidence="2" key="1">
    <citation type="submission" date="2018-11" db="EMBL/GenBank/DDBJ databases">
        <authorList>
            <person name="Grassa J C."/>
        </authorList>
    </citation>
    <scope>NUCLEOTIDE SEQUENCE [LARGE SCALE GENOMIC DNA]</scope>
</reference>
<feature type="compositionally biased region" description="Basic residues" evidence="1">
    <location>
        <begin position="24"/>
        <end position="35"/>
    </location>
</feature>
<dbReference type="EnsemblPlants" id="evm.model.09.878">
    <property type="protein sequence ID" value="cds.evm.model.09.878"/>
    <property type="gene ID" value="evm.TU.09.878"/>
</dbReference>